<dbReference type="Proteomes" id="UP001056708">
    <property type="component" value="Chromosome"/>
</dbReference>
<gene>
    <name evidence="7" type="ORF">NEA10_15985</name>
</gene>
<dbReference type="RefSeq" id="WP_252662357.1">
    <property type="nucleotide sequence ID" value="NZ_CP098611.1"/>
</dbReference>
<dbReference type="InterPro" id="IPR011547">
    <property type="entry name" value="SLC26A/SulP_dom"/>
</dbReference>
<dbReference type="Pfam" id="PF00916">
    <property type="entry name" value="Sulfate_transp"/>
    <property type="match status" value="1"/>
</dbReference>
<evidence type="ECO:0000256" key="3">
    <source>
        <dbReference type="ARBA" id="ARBA00022989"/>
    </source>
</evidence>
<feature type="transmembrane region" description="Helical" evidence="5">
    <location>
        <begin position="341"/>
        <end position="361"/>
    </location>
</feature>
<evidence type="ECO:0000256" key="1">
    <source>
        <dbReference type="ARBA" id="ARBA00004141"/>
    </source>
</evidence>
<dbReference type="SUPFAM" id="SSF52091">
    <property type="entry name" value="SpoIIaa-like"/>
    <property type="match status" value="1"/>
</dbReference>
<feature type="transmembrane region" description="Helical" evidence="5">
    <location>
        <begin position="39"/>
        <end position="58"/>
    </location>
</feature>
<comment type="subcellular location">
    <subcellularLocation>
        <location evidence="1">Membrane</location>
        <topology evidence="1">Multi-pass membrane protein</topology>
    </subcellularLocation>
</comment>
<feature type="transmembrane region" description="Helical" evidence="5">
    <location>
        <begin position="199"/>
        <end position="220"/>
    </location>
</feature>
<dbReference type="CDD" id="cd07042">
    <property type="entry name" value="STAS_SulP_like_sulfate_transporter"/>
    <property type="match status" value="1"/>
</dbReference>
<dbReference type="Pfam" id="PF01740">
    <property type="entry name" value="STAS"/>
    <property type="match status" value="1"/>
</dbReference>
<reference evidence="7" key="1">
    <citation type="submission" date="2022-06" db="EMBL/GenBank/DDBJ databases">
        <title>Genome sequence of Phormidium yuhuli AB48 isolated from an industrial photobioreactor environment.</title>
        <authorList>
            <person name="Qiu Y."/>
            <person name="Noonan A.J.C."/>
            <person name="Dofher K."/>
            <person name="Koch M."/>
            <person name="Kieft B."/>
            <person name="Lin X."/>
            <person name="Ziels R.M."/>
            <person name="Hallam S.J."/>
        </authorList>
    </citation>
    <scope>NUCLEOTIDE SEQUENCE</scope>
    <source>
        <strain evidence="7">AB48</strain>
    </source>
</reference>
<dbReference type="InterPro" id="IPR002645">
    <property type="entry name" value="STAS_dom"/>
</dbReference>
<protein>
    <submittedName>
        <fullName evidence="7">SulP family inorganic anion transporter</fullName>
    </submittedName>
</protein>
<feature type="transmembrane region" description="Helical" evidence="5">
    <location>
        <begin position="12"/>
        <end position="33"/>
    </location>
</feature>
<feature type="transmembrane region" description="Helical" evidence="5">
    <location>
        <begin position="124"/>
        <end position="143"/>
    </location>
</feature>
<feature type="transmembrane region" description="Helical" evidence="5">
    <location>
        <begin position="93"/>
        <end position="112"/>
    </location>
</feature>
<name>A0ABY5APN7_9CYAN</name>
<keyword evidence="3 5" id="KW-1133">Transmembrane helix</keyword>
<proteinExistence type="predicted"/>
<organism evidence="7 8">
    <name type="scientific">Phormidium yuhuli AB48</name>
    <dbReference type="NCBI Taxonomy" id="2940671"/>
    <lineage>
        <taxon>Bacteria</taxon>
        <taxon>Bacillati</taxon>
        <taxon>Cyanobacteriota</taxon>
        <taxon>Cyanophyceae</taxon>
        <taxon>Oscillatoriophycideae</taxon>
        <taxon>Oscillatoriales</taxon>
        <taxon>Oscillatoriaceae</taxon>
        <taxon>Phormidium</taxon>
        <taxon>Phormidium yuhuli</taxon>
    </lineage>
</organism>
<keyword evidence="8" id="KW-1185">Reference proteome</keyword>
<evidence type="ECO:0000259" key="6">
    <source>
        <dbReference type="PROSITE" id="PS50801"/>
    </source>
</evidence>
<feature type="transmembrane region" description="Helical" evidence="5">
    <location>
        <begin position="373"/>
        <end position="401"/>
    </location>
</feature>
<feature type="transmembrane region" description="Helical" evidence="5">
    <location>
        <begin position="169"/>
        <end position="187"/>
    </location>
</feature>
<accession>A0ABY5APN7</accession>
<evidence type="ECO:0000256" key="4">
    <source>
        <dbReference type="ARBA" id="ARBA00023136"/>
    </source>
</evidence>
<evidence type="ECO:0000256" key="5">
    <source>
        <dbReference type="SAM" id="Phobius"/>
    </source>
</evidence>
<dbReference type="EMBL" id="CP098611">
    <property type="protein sequence ID" value="USR90326.1"/>
    <property type="molecule type" value="Genomic_DNA"/>
</dbReference>
<feature type="transmembrane region" description="Helical" evidence="5">
    <location>
        <begin position="315"/>
        <end position="335"/>
    </location>
</feature>
<dbReference type="InterPro" id="IPR036513">
    <property type="entry name" value="STAS_dom_sf"/>
</dbReference>
<sequence>MNITNYIHTRNLRGDFFGGVTAAIVGLPMALAFGVASGAGAIAGIYSAVLLGFFAALFGGTPTLISNPTGPMTVVFTAVIASFTVKYPGPEGWAIAFTIVMMAGAFQILFGVLRLGKYVTLMPYTVISGFMSGIGVIMVILQLPPLLGQEGVGGVLNTVMALPELLENLSLPELALGGLTLAILFLTPSQIARVCPPQLLALLLGTGISATLFANQLRIVGEIPAGLPELYLPTISLPELQLMLIDAVMLGMLGCIDSLLTSVISDSITQYEHNSDKELIGQGVGNILSGLCGGLPGAGATMGTVVNIQAGGRTALSGMIHALTLLMFVFVAAGFTEIVPLTVLAAIALKVGLDIVDWSFLKRAHHLSLKAAAIMYGVLLLTVFVDLIVAVGVGVFVANVLTIQRLSDIQSQHIKAITDPDAAELLEHEEQLLLDRVKGQVLLLHLGTSLSFGAAKAISQRHSLIGQYRVLILDFRDVPMLGVTASLAMEKMVKDARKRGLDVYVVGSSGKVERRLEKFEILSQVPRDHQTATLREALNQVVETLGETPWASVV</sequence>
<feature type="transmembrane region" description="Helical" evidence="5">
    <location>
        <begin position="240"/>
        <end position="260"/>
    </location>
</feature>
<evidence type="ECO:0000313" key="8">
    <source>
        <dbReference type="Proteomes" id="UP001056708"/>
    </source>
</evidence>
<dbReference type="PROSITE" id="PS50801">
    <property type="entry name" value="STAS"/>
    <property type="match status" value="1"/>
</dbReference>
<keyword evidence="2 5" id="KW-0812">Transmembrane</keyword>
<evidence type="ECO:0000313" key="7">
    <source>
        <dbReference type="EMBL" id="USR90326.1"/>
    </source>
</evidence>
<keyword evidence="4 5" id="KW-0472">Membrane</keyword>
<dbReference type="Gene3D" id="3.30.750.24">
    <property type="entry name" value="STAS domain"/>
    <property type="match status" value="1"/>
</dbReference>
<dbReference type="InterPro" id="IPR001902">
    <property type="entry name" value="SLC26A/SulP_fam"/>
</dbReference>
<evidence type="ECO:0000256" key="2">
    <source>
        <dbReference type="ARBA" id="ARBA00022692"/>
    </source>
</evidence>
<feature type="domain" description="STAS" evidence="6">
    <location>
        <begin position="441"/>
        <end position="541"/>
    </location>
</feature>
<dbReference type="PANTHER" id="PTHR11814">
    <property type="entry name" value="SULFATE TRANSPORTER"/>
    <property type="match status" value="1"/>
</dbReference>